<dbReference type="AlphaFoldDB" id="A0A2V4E2A3"/>
<proteinExistence type="predicted"/>
<comment type="caution">
    <text evidence="1">The sequence shown here is derived from an EMBL/GenBank/DDBJ whole genome shotgun (WGS) entry which is preliminary data.</text>
</comment>
<organism evidence="1 2">
    <name type="scientific">Gilliamella apicola</name>
    <dbReference type="NCBI Taxonomy" id="1196095"/>
    <lineage>
        <taxon>Bacteria</taxon>
        <taxon>Pseudomonadati</taxon>
        <taxon>Pseudomonadota</taxon>
        <taxon>Gammaproteobacteria</taxon>
        <taxon>Orbales</taxon>
        <taxon>Orbaceae</taxon>
        <taxon>Gilliamella</taxon>
    </lineage>
</organism>
<accession>A0A2V4E2A3</accession>
<evidence type="ECO:0000313" key="1">
    <source>
        <dbReference type="EMBL" id="PXZ04424.1"/>
    </source>
</evidence>
<gene>
    <name evidence="1" type="ORF">DKK79_08690</name>
</gene>
<reference evidence="1 2" key="1">
    <citation type="submission" date="2018-05" db="EMBL/GenBank/DDBJ databases">
        <title>Reference genomes for bee gut microbiota database.</title>
        <authorList>
            <person name="Ellegaard K.M."/>
        </authorList>
    </citation>
    <scope>NUCLEOTIDE SEQUENCE [LARGE SCALE GENOMIC DNA]</scope>
    <source>
        <strain evidence="1 2">ESL0177</strain>
    </source>
</reference>
<dbReference type="EMBL" id="QGLP01000005">
    <property type="protein sequence ID" value="PXZ04424.1"/>
    <property type="molecule type" value="Genomic_DNA"/>
</dbReference>
<evidence type="ECO:0000313" key="2">
    <source>
        <dbReference type="Proteomes" id="UP000247483"/>
    </source>
</evidence>
<dbReference type="Proteomes" id="UP000247483">
    <property type="component" value="Unassembled WGS sequence"/>
</dbReference>
<name>A0A2V4E2A3_9GAMM</name>
<sequence>MVLTLYYYNYMVTTIIMVTTKKSIPRSGGTLSRDLTTITLKEVMIMANSNDTLCPKNGQYDLTNLLSVLNLYQADIQPQNLLHAKAHLEELRQSIIWGIGAIGNLLFWASECEEYEEQQFKDDTRDIGYLLAQLKNVACFASNQINLLDDKLND</sequence>
<protein>
    <submittedName>
        <fullName evidence="1">Uncharacterized protein</fullName>
    </submittedName>
</protein>